<evidence type="ECO:0000313" key="2">
    <source>
        <dbReference type="EMBL" id="TVY41273.1"/>
    </source>
</evidence>
<keyword evidence="1" id="KW-1133">Transmembrane helix</keyword>
<protein>
    <submittedName>
        <fullName evidence="2">Uncharacterized protein</fullName>
    </submittedName>
</protein>
<name>A0A8H8RV88_9HELO</name>
<reference evidence="2 3" key="1">
    <citation type="submission" date="2018-05" db="EMBL/GenBank/DDBJ databases">
        <title>Genome sequencing and assembly of the regulated plant pathogen Lachnellula willkommii and related sister species for the development of diagnostic species identification markers.</title>
        <authorList>
            <person name="Giroux E."/>
            <person name="Bilodeau G."/>
        </authorList>
    </citation>
    <scope>NUCLEOTIDE SEQUENCE [LARGE SCALE GENOMIC DNA]</scope>
    <source>
        <strain evidence="2 3">CBS 160.35</strain>
    </source>
</reference>
<keyword evidence="1" id="KW-0812">Transmembrane</keyword>
<dbReference type="Proteomes" id="UP000443090">
    <property type="component" value="Unassembled WGS sequence"/>
</dbReference>
<dbReference type="AlphaFoldDB" id="A0A8H8RV88"/>
<evidence type="ECO:0000256" key="1">
    <source>
        <dbReference type="SAM" id="Phobius"/>
    </source>
</evidence>
<dbReference type="EMBL" id="QGMI01000401">
    <property type="protein sequence ID" value="TVY41273.1"/>
    <property type="molecule type" value="Genomic_DNA"/>
</dbReference>
<gene>
    <name evidence="2" type="ORF">LOCC1_G006471</name>
</gene>
<evidence type="ECO:0000313" key="3">
    <source>
        <dbReference type="Proteomes" id="UP000443090"/>
    </source>
</evidence>
<keyword evidence="3" id="KW-1185">Reference proteome</keyword>
<accession>A0A8H8RV88</accession>
<organism evidence="2 3">
    <name type="scientific">Lachnellula occidentalis</name>
    <dbReference type="NCBI Taxonomy" id="215460"/>
    <lineage>
        <taxon>Eukaryota</taxon>
        <taxon>Fungi</taxon>
        <taxon>Dikarya</taxon>
        <taxon>Ascomycota</taxon>
        <taxon>Pezizomycotina</taxon>
        <taxon>Leotiomycetes</taxon>
        <taxon>Helotiales</taxon>
        <taxon>Lachnaceae</taxon>
        <taxon>Lachnellula</taxon>
    </lineage>
</organism>
<feature type="transmembrane region" description="Helical" evidence="1">
    <location>
        <begin position="21"/>
        <end position="43"/>
    </location>
</feature>
<comment type="caution">
    <text evidence="2">The sequence shown here is derived from an EMBL/GenBank/DDBJ whole genome shotgun (WGS) entry which is preliminary data.</text>
</comment>
<proteinExistence type="predicted"/>
<keyword evidence="1" id="KW-0472">Membrane</keyword>
<sequence>MARQVIFFVYLHVKERKWVRVIQMLGLVFLVGIGASAAIRVILLSQAFRHPNVPLKDSGERD</sequence>
<dbReference type="OrthoDB" id="5414615at2759"/>